<dbReference type="InterPro" id="IPR010426">
    <property type="entry name" value="MTTB_MeTrfase"/>
</dbReference>
<protein>
    <submittedName>
        <fullName evidence="4">Trimethylamine methyltransferase</fullName>
    </submittedName>
</protein>
<dbReference type="Pfam" id="PF06253">
    <property type="entry name" value="MTTB"/>
    <property type="match status" value="1"/>
</dbReference>
<evidence type="ECO:0000256" key="3">
    <source>
        <dbReference type="ARBA" id="ARBA00022679"/>
    </source>
</evidence>
<dbReference type="InterPro" id="IPR038601">
    <property type="entry name" value="MttB-like_sf"/>
</dbReference>
<organism evidence="4 5">
    <name type="scientific">Desulfonatronospira thiodismutans ASO3-1</name>
    <dbReference type="NCBI Taxonomy" id="555779"/>
    <lineage>
        <taxon>Bacteria</taxon>
        <taxon>Pseudomonadati</taxon>
        <taxon>Thermodesulfobacteriota</taxon>
        <taxon>Desulfovibrionia</taxon>
        <taxon>Desulfovibrionales</taxon>
        <taxon>Desulfonatronovibrionaceae</taxon>
        <taxon>Desulfonatronospira</taxon>
    </lineage>
</organism>
<reference evidence="4" key="1">
    <citation type="submission" date="2010-05" db="EMBL/GenBank/DDBJ databases">
        <title>The draft genome of Desulfonatronospira thiodismutans ASO3-1.</title>
        <authorList>
            <consortium name="US DOE Joint Genome Institute (JGI-PGF)"/>
            <person name="Lucas S."/>
            <person name="Copeland A."/>
            <person name="Lapidus A."/>
            <person name="Cheng J.-F."/>
            <person name="Bruce D."/>
            <person name="Goodwin L."/>
            <person name="Pitluck S."/>
            <person name="Chertkov O."/>
            <person name="Brettin T."/>
            <person name="Detter J.C."/>
            <person name="Han C."/>
            <person name="Land M.L."/>
            <person name="Hauser L."/>
            <person name="Kyrpides N."/>
            <person name="Mikhailova N."/>
            <person name="Muyzer G."/>
            <person name="Woyke T."/>
        </authorList>
    </citation>
    <scope>NUCLEOTIDE SEQUENCE [LARGE SCALE GENOMIC DNA]</scope>
    <source>
        <strain evidence="4">ASO3-1</strain>
    </source>
</reference>
<dbReference type="EMBL" id="ACJN02000003">
    <property type="protein sequence ID" value="EFI33315.1"/>
    <property type="molecule type" value="Genomic_DNA"/>
</dbReference>
<comment type="similarity">
    <text evidence="1">Belongs to the trimethylamine methyltransferase family.</text>
</comment>
<evidence type="ECO:0000313" key="5">
    <source>
        <dbReference type="Proteomes" id="UP000005496"/>
    </source>
</evidence>
<sequence length="491" mass="54954">MASDKTNCTVNRSPRFSFLSEDQKQTIFHGMLKVLQDTGANVHHEQAREIFKKHGCKVDGIRVYIPPKLVRQALQSVPLMTTIFDWEGNPRIYIEENRSYFGPGPTLVYFRDPYTMERRKCLRQDATTVARVCDALPNIGFVEGLVTISDVPRGTDDVYEFADMIQNTTTPIMAWSYQRGGARDIHRIGCIMAGGEEAFRKKPNYILYSEPISPLVSDFHAIDKLMYCAEQGIPQDYSPCAIGGGTVPATHAGQLVVALSESMVGVVLSQLINPGTCIILGGVQSILDMRRGIYAYGAPELNVLSGGLTEMARYCGLPMFGTAGCTDTKVMEIQSGIEATLQIHTSMLTGANFVHDCGYTESGKTGDIFQTVMDDEIISMARIIEDGIEVNEETLSVDVINRVGSGGHYLYEDHTMKWFRKHWRPTLMDRQSYEDWVKNGSQTMQDRIIKKTRDILETHEGPISRVPRDVQKDVQKVVDEAVERVEREGLD</sequence>
<keyword evidence="5" id="KW-1185">Reference proteome</keyword>
<dbReference type="GO" id="GO:0032259">
    <property type="term" value="P:methylation"/>
    <property type="evidence" value="ECO:0007669"/>
    <property type="project" value="UniProtKB-KW"/>
</dbReference>
<dbReference type="GO" id="GO:0008168">
    <property type="term" value="F:methyltransferase activity"/>
    <property type="evidence" value="ECO:0007669"/>
    <property type="project" value="UniProtKB-KW"/>
</dbReference>
<keyword evidence="3" id="KW-0808">Transferase</keyword>
<comment type="caution">
    <text evidence="4">The sequence shown here is derived from an EMBL/GenBank/DDBJ whole genome shotgun (WGS) entry which is preliminary data.</text>
</comment>
<dbReference type="AlphaFoldDB" id="D6SRJ9"/>
<evidence type="ECO:0000313" key="4">
    <source>
        <dbReference type="EMBL" id="EFI33315.1"/>
    </source>
</evidence>
<dbReference type="OrthoDB" id="9815793at2"/>
<accession>D6SRJ9</accession>
<gene>
    <name evidence="4" type="ORF">Dthio_PD0642</name>
</gene>
<keyword evidence="2 4" id="KW-0489">Methyltransferase</keyword>
<dbReference type="Proteomes" id="UP000005496">
    <property type="component" value="Unassembled WGS sequence"/>
</dbReference>
<dbReference type="eggNOG" id="COG5598">
    <property type="taxonomic scope" value="Bacteria"/>
</dbReference>
<name>D6SRJ9_9BACT</name>
<dbReference type="Gene3D" id="3.20.20.480">
    <property type="entry name" value="Trimethylamine methyltransferase-like"/>
    <property type="match status" value="1"/>
</dbReference>
<evidence type="ECO:0000256" key="1">
    <source>
        <dbReference type="ARBA" id="ARBA00007137"/>
    </source>
</evidence>
<dbReference type="GO" id="GO:0015948">
    <property type="term" value="P:methanogenesis"/>
    <property type="evidence" value="ECO:0007669"/>
    <property type="project" value="InterPro"/>
</dbReference>
<dbReference type="RefSeq" id="WP_008870673.1">
    <property type="nucleotide sequence ID" value="NZ_ACJN02000003.1"/>
</dbReference>
<proteinExistence type="inferred from homology"/>
<evidence type="ECO:0000256" key="2">
    <source>
        <dbReference type="ARBA" id="ARBA00022603"/>
    </source>
</evidence>